<keyword evidence="3" id="KW-1185">Reference proteome</keyword>
<keyword evidence="1" id="KW-0472">Membrane</keyword>
<protein>
    <submittedName>
        <fullName evidence="2">(Mediterranean fruit fly) hypothetical protein</fullName>
    </submittedName>
</protein>
<evidence type="ECO:0000313" key="2">
    <source>
        <dbReference type="EMBL" id="CAD7005726.1"/>
    </source>
</evidence>
<organism evidence="2 3">
    <name type="scientific">Ceratitis capitata</name>
    <name type="common">Mediterranean fruit fly</name>
    <name type="synonym">Tephritis capitata</name>
    <dbReference type="NCBI Taxonomy" id="7213"/>
    <lineage>
        <taxon>Eukaryota</taxon>
        <taxon>Metazoa</taxon>
        <taxon>Ecdysozoa</taxon>
        <taxon>Arthropoda</taxon>
        <taxon>Hexapoda</taxon>
        <taxon>Insecta</taxon>
        <taxon>Pterygota</taxon>
        <taxon>Neoptera</taxon>
        <taxon>Endopterygota</taxon>
        <taxon>Diptera</taxon>
        <taxon>Brachycera</taxon>
        <taxon>Muscomorpha</taxon>
        <taxon>Tephritoidea</taxon>
        <taxon>Tephritidae</taxon>
        <taxon>Ceratitis</taxon>
        <taxon>Ceratitis</taxon>
    </lineage>
</organism>
<comment type="caution">
    <text evidence="2">The sequence shown here is derived from an EMBL/GenBank/DDBJ whole genome shotgun (WGS) entry which is preliminary data.</text>
</comment>
<evidence type="ECO:0000313" key="3">
    <source>
        <dbReference type="Proteomes" id="UP000606786"/>
    </source>
</evidence>
<feature type="transmembrane region" description="Helical" evidence="1">
    <location>
        <begin position="84"/>
        <end position="109"/>
    </location>
</feature>
<gene>
    <name evidence="2" type="ORF">CCAP1982_LOCUS14077</name>
</gene>
<reference evidence="2" key="1">
    <citation type="submission" date="2020-11" db="EMBL/GenBank/DDBJ databases">
        <authorList>
            <person name="Whitehead M."/>
        </authorList>
    </citation>
    <scope>NUCLEOTIDE SEQUENCE</scope>
    <source>
        <strain evidence="2">EGII</strain>
    </source>
</reference>
<keyword evidence="1" id="KW-0812">Transmembrane</keyword>
<accession>A0A811V7D7</accession>
<dbReference type="Proteomes" id="UP000606786">
    <property type="component" value="Unassembled WGS sequence"/>
</dbReference>
<proteinExistence type="predicted"/>
<dbReference type="AlphaFoldDB" id="A0A811V7D7"/>
<dbReference type="EMBL" id="CAJHJT010000034">
    <property type="protein sequence ID" value="CAD7005726.1"/>
    <property type="molecule type" value="Genomic_DNA"/>
</dbReference>
<name>A0A811V7D7_CERCA</name>
<keyword evidence="1" id="KW-1133">Transmembrane helix</keyword>
<sequence length="168" mass="18001">MRVTVIAVAGVNIWHCCCNGCAIIVPHSYDSSASTSTTPSHYTALTPINRKSISINLHVIANTFNIFVNKARPAANNSVQQLPLILLFTSTAAVVLVLLLLLLLLLCAVTKLLPLSLELVGARKAERCSLIRVQSFSPLPAALPLAACDSSHQQPTQTVDVVCIFTLE</sequence>
<evidence type="ECO:0000256" key="1">
    <source>
        <dbReference type="SAM" id="Phobius"/>
    </source>
</evidence>